<comment type="caution">
    <text evidence="1">The sequence shown here is derived from an EMBL/GenBank/DDBJ whole genome shotgun (WGS) entry which is preliminary data.</text>
</comment>
<dbReference type="RefSeq" id="WP_268062827.1">
    <property type="nucleotide sequence ID" value="NZ_JAPQFJ010000027.1"/>
</dbReference>
<evidence type="ECO:0000313" key="1">
    <source>
        <dbReference type="EMBL" id="MCY6960390.1"/>
    </source>
</evidence>
<reference evidence="1" key="1">
    <citation type="submission" date="2022-12" db="EMBL/GenBank/DDBJ databases">
        <title>Clostridium sp. nov., isolated from industrial wastewater.</title>
        <authorList>
            <person name="Jiayan W."/>
        </authorList>
    </citation>
    <scope>NUCLEOTIDE SEQUENCE</scope>
    <source>
        <strain evidence="1">ZC22-4</strain>
    </source>
</reference>
<sequence length="148" mass="17643">MKKMISIPIIFILLLSNLFILRNCMYKIEFKEEIIKYSTKYKVDPYLCASIANLEKDITHDSIKPNIKYLGKVYDKSNLDLSIKKWVNNNTLSTNNSFQCKTYMKNAKKLMIVYRILYPDLIFKAKLRNLKNLLWFLSIKAYKKLNFH</sequence>
<evidence type="ECO:0000313" key="2">
    <source>
        <dbReference type="Proteomes" id="UP001144612"/>
    </source>
</evidence>
<gene>
    <name evidence="1" type="ORF">OW729_17425</name>
</gene>
<dbReference type="Proteomes" id="UP001144612">
    <property type="component" value="Unassembled WGS sequence"/>
</dbReference>
<accession>A0ABT4DDK0</accession>
<dbReference type="EMBL" id="JAPQFJ010000027">
    <property type="protein sequence ID" value="MCY6960390.1"/>
    <property type="molecule type" value="Genomic_DNA"/>
</dbReference>
<keyword evidence="2" id="KW-1185">Reference proteome</keyword>
<protein>
    <submittedName>
        <fullName evidence="1">Uncharacterized protein</fullName>
    </submittedName>
</protein>
<organism evidence="1 2">
    <name type="scientific">Clostridium brassicae</name>
    <dbReference type="NCBI Taxonomy" id="2999072"/>
    <lineage>
        <taxon>Bacteria</taxon>
        <taxon>Bacillati</taxon>
        <taxon>Bacillota</taxon>
        <taxon>Clostridia</taxon>
        <taxon>Eubacteriales</taxon>
        <taxon>Clostridiaceae</taxon>
        <taxon>Clostridium</taxon>
    </lineage>
</organism>
<name>A0ABT4DDK0_9CLOT</name>
<proteinExistence type="predicted"/>